<keyword evidence="3" id="KW-1185">Reference proteome</keyword>
<protein>
    <submittedName>
        <fullName evidence="2">Uncharacterized protein DUF3179</fullName>
    </submittedName>
</protein>
<evidence type="ECO:0000313" key="3">
    <source>
        <dbReference type="Proteomes" id="UP000245535"/>
    </source>
</evidence>
<keyword evidence="1" id="KW-0732">Signal</keyword>
<dbReference type="Proteomes" id="UP000245535">
    <property type="component" value="Unassembled WGS sequence"/>
</dbReference>
<reference evidence="2 3" key="1">
    <citation type="submission" date="2018-03" db="EMBL/GenBank/DDBJ databases">
        <title>Genomic Encyclopedia of Archaeal and Bacterial Type Strains, Phase II (KMG-II): from individual species to whole genera.</title>
        <authorList>
            <person name="Goeker M."/>
        </authorList>
    </citation>
    <scope>NUCLEOTIDE SEQUENCE [LARGE SCALE GENOMIC DNA]</scope>
    <source>
        <strain evidence="2 3">DSM 28229</strain>
    </source>
</reference>
<dbReference type="RefSeq" id="WP_109618287.1">
    <property type="nucleotide sequence ID" value="NZ_QGDO01000003.1"/>
</dbReference>
<feature type="chain" id="PRO_5016356621" evidence="1">
    <location>
        <begin position="19"/>
        <end position="377"/>
    </location>
</feature>
<dbReference type="OrthoDB" id="9806357at2"/>
<accession>A0A315Z904</accession>
<dbReference type="AlphaFoldDB" id="A0A315Z904"/>
<feature type="signal peptide" evidence="1">
    <location>
        <begin position="1"/>
        <end position="18"/>
    </location>
</feature>
<name>A0A315Z904_SEDFL</name>
<comment type="caution">
    <text evidence="2">The sequence shown here is derived from an EMBL/GenBank/DDBJ whole genome shotgun (WGS) entry which is preliminary data.</text>
</comment>
<evidence type="ECO:0000256" key="1">
    <source>
        <dbReference type="SAM" id="SignalP"/>
    </source>
</evidence>
<dbReference type="InterPro" id="IPR021516">
    <property type="entry name" value="DUF3179"/>
</dbReference>
<proteinExistence type="predicted"/>
<sequence length="377" mass="43843">MYKLLFFILLLSPLASWAQKDKVRATSYWETNKNKTKVNLSEYSAFVKRDAFKPINYPSFYFRRLAVEYNPYELHDAVVVVSYGGQTKAYPYSALLYHQVINDRLGGIPILVSYCPISDALTVFQRNTNGDRYERELDFKVSGMLRRGNTVLYDKQTETWWQQYTGKALTGDLIGTELKQIPSEVMSLKDFFKLYDWGMLMTEHELDPLLAYGQTPYYKYDDLYKVKPLLYDGPIDGRLMAMQRVLCIKIFDGHFLLPQEEVRKQGVLNLEPKDKFITIFYKEGVKSMLDEQVIAEGAEVGSFNVFSSFHDGQHLTFVKAEKGHFMDQETQSIWNFRGQCVKGDLHGQQLKKMEFKSSFAFAPLAFYPNCEVEHLNW</sequence>
<dbReference type="EMBL" id="QGDO01000003">
    <property type="protein sequence ID" value="PWJ41870.1"/>
    <property type="molecule type" value="Genomic_DNA"/>
</dbReference>
<organism evidence="2 3">
    <name type="scientific">Sediminitomix flava</name>
    <dbReference type="NCBI Taxonomy" id="379075"/>
    <lineage>
        <taxon>Bacteria</taxon>
        <taxon>Pseudomonadati</taxon>
        <taxon>Bacteroidota</taxon>
        <taxon>Cytophagia</taxon>
        <taxon>Cytophagales</taxon>
        <taxon>Flammeovirgaceae</taxon>
        <taxon>Sediminitomix</taxon>
    </lineage>
</organism>
<evidence type="ECO:0000313" key="2">
    <source>
        <dbReference type="EMBL" id="PWJ41870.1"/>
    </source>
</evidence>
<dbReference type="Pfam" id="PF11376">
    <property type="entry name" value="DUF3179"/>
    <property type="match status" value="1"/>
</dbReference>
<gene>
    <name evidence="2" type="ORF">BC781_103120</name>
</gene>